<evidence type="ECO:0000256" key="5">
    <source>
        <dbReference type="ARBA" id="ARBA00022825"/>
    </source>
</evidence>
<evidence type="ECO:0000256" key="10">
    <source>
        <dbReference type="SAM" id="SignalP"/>
    </source>
</evidence>
<dbReference type="OrthoDB" id="10256524at2759"/>
<dbReference type="PANTHER" id="PTHR43806">
    <property type="entry name" value="PEPTIDASE S8"/>
    <property type="match status" value="1"/>
</dbReference>
<dbReference type="GO" id="GO:0016020">
    <property type="term" value="C:membrane"/>
    <property type="evidence" value="ECO:0007669"/>
    <property type="project" value="InterPro"/>
</dbReference>
<feature type="domain" description="Peptidase S8/S53" evidence="11">
    <location>
        <begin position="170"/>
        <end position="590"/>
    </location>
</feature>
<dbReference type="GO" id="GO:0006508">
    <property type="term" value="P:proteolysis"/>
    <property type="evidence" value="ECO:0007669"/>
    <property type="project" value="UniProtKB-KW"/>
</dbReference>
<proteinExistence type="inferred from homology"/>
<dbReference type="PROSITE" id="PS00136">
    <property type="entry name" value="SUBTILASE_ASP"/>
    <property type="match status" value="1"/>
</dbReference>
<sequence>MVRSSLLVSLLASAASAATVSSRSRGDNIISRDSPVQVPGAYIVEFDEGATANEFRMQAEPEYDTVMTLDYELFKGLSIKLKDVDTAEERAAQLASLPAVKNIWPVRKIPRPEPVASGKLGRKRDAPVREGGAASKRSLYSRQGSGNDTGVYAPHVMTGVDKLHAEGFTGEGITIAVIDTGVDYHHPALGGCFGEGCKVAYGYDLVGDNGDAPDDDPDDSCEYHGTHVAGIVAGDYLEGSPDNFLGVAPGATLAAYRVFDCWGGGTTTDILIQAFNMAYEQGADIITASIGGSSGWSSEPWSVVASRIVEKGVPCTLAAGNGNRGIFDSSSAADGQGVTSVASFDNTLITATWSEAFSSVDDGDSVPLAWDWGFPVNMDGVEREVWPVSLDTKSTRDACEPLPDDTPDLGDYYVLFRETAECSVYDQAANLAAKGARFLVRYGMDNLMTWYDVEFYDGTENILGVASIYASTGEDWIAAIEAGSTVKAIFPYFEDAGVFNYHEYNTFNPGSMSAFSSWGPTWEMEFKPQVGAPGGYIMSTVPIEWGSYGVLSGTSMATPFVAGALALISQARGVKPSPKLLESLLASTADAQLYSWNTPFAEFLAPAAQQGAGLINVYKAAYTPARLEPTSLSFNDTANSPGTLNFTIFNEGEEDVTYDIGHVASHSMYILEPNELYMVYGPGEFNSATAELSFSETKVTVSPGSTVVVQVTATEPQGLNVARYPYWSGYITVNGTDGTGLSLPYQGLVGSIHDANSVPYADFQDAYDWEPIRDNTTFVFPPPGQEPEDTYPELSMSLEWGSRALHFDVVPATTCANNTYTIPGGYKSIGEVDGFPFEFAPRTFVQWGWWGGLSTGEYAPAGRYKLVVRAQRLLTLGDDDEDWLTWVSPPFYIRYGHSNSTAHRR</sequence>
<comment type="similarity">
    <text evidence="1 7 8">Belongs to the peptidase S8 family.</text>
</comment>
<dbReference type="CDD" id="cd07489">
    <property type="entry name" value="Peptidases_S8_5"/>
    <property type="match status" value="1"/>
</dbReference>
<dbReference type="PROSITE" id="PS00137">
    <property type="entry name" value="SUBTILASE_HIS"/>
    <property type="match status" value="1"/>
</dbReference>
<evidence type="ECO:0000256" key="9">
    <source>
        <dbReference type="SAM" id="MobiDB-lite"/>
    </source>
</evidence>
<dbReference type="InterPro" id="IPR010435">
    <property type="entry name" value="C5a/SBT2-like_Fn3"/>
</dbReference>
<keyword evidence="4 7" id="KW-0378">Hydrolase</keyword>
<feature type="region of interest" description="Disordered" evidence="9">
    <location>
        <begin position="114"/>
        <end position="146"/>
    </location>
</feature>
<dbReference type="PANTHER" id="PTHR43806:SF66">
    <property type="entry name" value="SERIN ENDOPEPTIDASE"/>
    <property type="match status" value="1"/>
</dbReference>
<organism evidence="13 14">
    <name type="scientific">Stachybotrys elegans</name>
    <dbReference type="NCBI Taxonomy" id="80388"/>
    <lineage>
        <taxon>Eukaryota</taxon>
        <taxon>Fungi</taxon>
        <taxon>Dikarya</taxon>
        <taxon>Ascomycota</taxon>
        <taxon>Pezizomycotina</taxon>
        <taxon>Sordariomycetes</taxon>
        <taxon>Hypocreomycetidae</taxon>
        <taxon>Hypocreales</taxon>
        <taxon>Stachybotryaceae</taxon>
        <taxon>Stachybotrys</taxon>
    </lineage>
</organism>
<evidence type="ECO:0000259" key="12">
    <source>
        <dbReference type="Pfam" id="PF06280"/>
    </source>
</evidence>
<evidence type="ECO:0000256" key="8">
    <source>
        <dbReference type="RuleBase" id="RU003355"/>
    </source>
</evidence>
<dbReference type="EMBL" id="JAGPNK010000036">
    <property type="protein sequence ID" value="KAH7303280.1"/>
    <property type="molecule type" value="Genomic_DNA"/>
</dbReference>
<dbReference type="AlphaFoldDB" id="A0A8K0SDF8"/>
<feature type="active site" description="Charge relay system" evidence="6 7">
    <location>
        <position position="179"/>
    </location>
</feature>
<dbReference type="PROSITE" id="PS51892">
    <property type="entry name" value="SUBTILASE"/>
    <property type="match status" value="1"/>
</dbReference>
<keyword evidence="3 10" id="KW-0732">Signal</keyword>
<keyword evidence="5 7" id="KW-0720">Serine protease</keyword>
<protein>
    <submittedName>
        <fullName evidence="13">Peptidase S8/S53 domain-containing protein</fullName>
    </submittedName>
</protein>
<dbReference type="SUPFAM" id="SSF52743">
    <property type="entry name" value="Subtilisin-like"/>
    <property type="match status" value="1"/>
</dbReference>
<dbReference type="Pfam" id="PF00082">
    <property type="entry name" value="Peptidase_S8"/>
    <property type="match status" value="1"/>
</dbReference>
<dbReference type="InterPro" id="IPR015500">
    <property type="entry name" value="Peptidase_S8_subtilisin-rel"/>
</dbReference>
<feature type="active site" description="Charge relay system" evidence="6 7">
    <location>
        <position position="224"/>
    </location>
</feature>
<feature type="signal peptide" evidence="10">
    <location>
        <begin position="1"/>
        <end position="17"/>
    </location>
</feature>
<evidence type="ECO:0000256" key="2">
    <source>
        <dbReference type="ARBA" id="ARBA00022670"/>
    </source>
</evidence>
<feature type="domain" description="C5a peptidase/Subtilisin-like protease SBT2-like Fn3-like" evidence="12">
    <location>
        <begin position="633"/>
        <end position="745"/>
    </location>
</feature>
<keyword evidence="14" id="KW-1185">Reference proteome</keyword>
<dbReference type="PRINTS" id="PR00723">
    <property type="entry name" value="SUBTILISIN"/>
</dbReference>
<gene>
    <name evidence="13" type="ORF">B0I35DRAFT_485283</name>
</gene>
<evidence type="ECO:0000256" key="4">
    <source>
        <dbReference type="ARBA" id="ARBA00022801"/>
    </source>
</evidence>
<evidence type="ECO:0000259" key="11">
    <source>
        <dbReference type="Pfam" id="PF00082"/>
    </source>
</evidence>
<evidence type="ECO:0000313" key="13">
    <source>
        <dbReference type="EMBL" id="KAH7303280.1"/>
    </source>
</evidence>
<evidence type="ECO:0000256" key="6">
    <source>
        <dbReference type="PIRSR" id="PIRSR615500-1"/>
    </source>
</evidence>
<dbReference type="InterPro" id="IPR036852">
    <property type="entry name" value="Peptidase_S8/S53_dom_sf"/>
</dbReference>
<dbReference type="InterPro" id="IPR050131">
    <property type="entry name" value="Peptidase_S8_subtilisin-like"/>
</dbReference>
<evidence type="ECO:0000313" key="14">
    <source>
        <dbReference type="Proteomes" id="UP000813444"/>
    </source>
</evidence>
<name>A0A8K0SDF8_9HYPO</name>
<evidence type="ECO:0000256" key="7">
    <source>
        <dbReference type="PROSITE-ProRule" id="PRU01240"/>
    </source>
</evidence>
<evidence type="ECO:0000256" key="1">
    <source>
        <dbReference type="ARBA" id="ARBA00011073"/>
    </source>
</evidence>
<dbReference type="InterPro" id="IPR022398">
    <property type="entry name" value="Peptidase_S8_His-AS"/>
</dbReference>
<feature type="active site" description="Charge relay system" evidence="6 7">
    <location>
        <position position="555"/>
    </location>
</feature>
<dbReference type="InterPro" id="IPR023828">
    <property type="entry name" value="Peptidase_S8_Ser-AS"/>
</dbReference>
<reference evidence="13" key="1">
    <citation type="journal article" date="2021" name="Nat. Commun.">
        <title>Genetic determinants of endophytism in the Arabidopsis root mycobiome.</title>
        <authorList>
            <person name="Mesny F."/>
            <person name="Miyauchi S."/>
            <person name="Thiergart T."/>
            <person name="Pickel B."/>
            <person name="Atanasova L."/>
            <person name="Karlsson M."/>
            <person name="Huettel B."/>
            <person name="Barry K.W."/>
            <person name="Haridas S."/>
            <person name="Chen C."/>
            <person name="Bauer D."/>
            <person name="Andreopoulos W."/>
            <person name="Pangilinan J."/>
            <person name="LaButti K."/>
            <person name="Riley R."/>
            <person name="Lipzen A."/>
            <person name="Clum A."/>
            <person name="Drula E."/>
            <person name="Henrissat B."/>
            <person name="Kohler A."/>
            <person name="Grigoriev I.V."/>
            <person name="Martin F.M."/>
            <person name="Hacquard S."/>
        </authorList>
    </citation>
    <scope>NUCLEOTIDE SEQUENCE</scope>
    <source>
        <strain evidence="13">MPI-CAGE-CH-0235</strain>
    </source>
</reference>
<evidence type="ECO:0000256" key="3">
    <source>
        <dbReference type="ARBA" id="ARBA00022729"/>
    </source>
</evidence>
<dbReference type="Proteomes" id="UP000813444">
    <property type="component" value="Unassembled WGS sequence"/>
</dbReference>
<dbReference type="InterPro" id="IPR000209">
    <property type="entry name" value="Peptidase_S8/S53_dom"/>
</dbReference>
<feature type="chain" id="PRO_5035434493" evidence="10">
    <location>
        <begin position="18"/>
        <end position="905"/>
    </location>
</feature>
<dbReference type="InterPro" id="IPR023827">
    <property type="entry name" value="Peptidase_S8_Asp-AS"/>
</dbReference>
<dbReference type="GO" id="GO:0004252">
    <property type="term" value="F:serine-type endopeptidase activity"/>
    <property type="evidence" value="ECO:0007669"/>
    <property type="project" value="UniProtKB-UniRule"/>
</dbReference>
<dbReference type="Gene3D" id="3.40.50.200">
    <property type="entry name" value="Peptidase S8/S53 domain"/>
    <property type="match status" value="2"/>
</dbReference>
<dbReference type="Pfam" id="PF06280">
    <property type="entry name" value="fn3_5"/>
    <property type="match status" value="1"/>
</dbReference>
<keyword evidence="2 7" id="KW-0645">Protease</keyword>
<dbReference type="InterPro" id="IPR034187">
    <property type="entry name" value="Peptidases_S8_5"/>
</dbReference>
<accession>A0A8K0SDF8</accession>
<dbReference type="PROSITE" id="PS00138">
    <property type="entry name" value="SUBTILASE_SER"/>
    <property type="match status" value="1"/>
</dbReference>
<comment type="caution">
    <text evidence="13">The sequence shown here is derived from an EMBL/GenBank/DDBJ whole genome shotgun (WGS) entry which is preliminary data.</text>
</comment>